<reference evidence="1" key="2">
    <citation type="journal article" date="2015" name="Data Brief">
        <title>Shoot transcriptome of the giant reed, Arundo donax.</title>
        <authorList>
            <person name="Barrero R.A."/>
            <person name="Guerrero F.D."/>
            <person name="Moolhuijzen P."/>
            <person name="Goolsby J.A."/>
            <person name="Tidwell J."/>
            <person name="Bellgard S.E."/>
            <person name="Bellgard M.I."/>
        </authorList>
    </citation>
    <scope>NUCLEOTIDE SEQUENCE</scope>
    <source>
        <tissue evidence="1">Shoot tissue taken approximately 20 cm above the soil surface</tissue>
    </source>
</reference>
<sequence>MTISTLVEVDGTKNDIFLTYVSLQLSISR</sequence>
<name>A0A0A8YCF5_ARUDO</name>
<dbReference type="EMBL" id="GBRH01274239">
    <property type="protein sequence ID" value="JAD23656.1"/>
    <property type="molecule type" value="Transcribed_RNA"/>
</dbReference>
<reference evidence="1" key="1">
    <citation type="submission" date="2014-09" db="EMBL/GenBank/DDBJ databases">
        <authorList>
            <person name="Magalhaes I.L.F."/>
            <person name="Oliveira U."/>
            <person name="Santos F.R."/>
            <person name="Vidigal T.H.D.A."/>
            <person name="Brescovit A.D."/>
            <person name="Santos A.J."/>
        </authorList>
    </citation>
    <scope>NUCLEOTIDE SEQUENCE</scope>
    <source>
        <tissue evidence="1">Shoot tissue taken approximately 20 cm above the soil surface</tissue>
    </source>
</reference>
<protein>
    <submittedName>
        <fullName evidence="1">Uncharacterized protein</fullName>
    </submittedName>
</protein>
<evidence type="ECO:0000313" key="1">
    <source>
        <dbReference type="EMBL" id="JAD23656.1"/>
    </source>
</evidence>
<dbReference type="AlphaFoldDB" id="A0A0A8YCF5"/>
<proteinExistence type="predicted"/>
<organism evidence="1">
    <name type="scientific">Arundo donax</name>
    <name type="common">Giant reed</name>
    <name type="synonym">Donax arundinaceus</name>
    <dbReference type="NCBI Taxonomy" id="35708"/>
    <lineage>
        <taxon>Eukaryota</taxon>
        <taxon>Viridiplantae</taxon>
        <taxon>Streptophyta</taxon>
        <taxon>Embryophyta</taxon>
        <taxon>Tracheophyta</taxon>
        <taxon>Spermatophyta</taxon>
        <taxon>Magnoliopsida</taxon>
        <taxon>Liliopsida</taxon>
        <taxon>Poales</taxon>
        <taxon>Poaceae</taxon>
        <taxon>PACMAD clade</taxon>
        <taxon>Arundinoideae</taxon>
        <taxon>Arundineae</taxon>
        <taxon>Arundo</taxon>
    </lineage>
</organism>
<accession>A0A0A8YCF5</accession>